<feature type="domain" description="vWA-MoxR associated protein middle region 2" evidence="1">
    <location>
        <begin position="188"/>
        <end position="395"/>
    </location>
</feature>
<gene>
    <name evidence="2" type="ORF">GCM10010276_00070</name>
</gene>
<dbReference type="Pfam" id="PF19965">
    <property type="entry name" value="VMAP-M2"/>
    <property type="match status" value="1"/>
</dbReference>
<keyword evidence="3" id="KW-1185">Reference proteome</keyword>
<evidence type="ECO:0000313" key="2">
    <source>
        <dbReference type="EMBL" id="GAA2470118.1"/>
    </source>
</evidence>
<name>A0ABP5XW60_STRLO</name>
<comment type="caution">
    <text evidence="2">The sequence shown here is derived from an EMBL/GenBank/DDBJ whole genome shotgun (WGS) entry which is preliminary data.</text>
</comment>
<evidence type="ECO:0000313" key="3">
    <source>
        <dbReference type="Proteomes" id="UP001501777"/>
    </source>
</evidence>
<dbReference type="InterPro" id="IPR045446">
    <property type="entry name" value="VMAP-M2"/>
</dbReference>
<accession>A0ABP5XW60</accession>
<evidence type="ECO:0000259" key="1">
    <source>
        <dbReference type="Pfam" id="PF19965"/>
    </source>
</evidence>
<protein>
    <recommendedName>
        <fullName evidence="1">vWA-MoxR associated protein middle region 2 domain-containing protein</fullName>
    </recommendedName>
</protein>
<dbReference type="EMBL" id="BAAASG010000001">
    <property type="protein sequence ID" value="GAA2470118.1"/>
    <property type="molecule type" value="Genomic_DNA"/>
</dbReference>
<dbReference type="Proteomes" id="UP001501777">
    <property type="component" value="Unassembled WGS sequence"/>
</dbReference>
<proteinExistence type="predicted"/>
<dbReference type="RefSeq" id="WP_344397796.1">
    <property type="nucleotide sequence ID" value="NZ_BAAASG010000001.1"/>
</dbReference>
<reference evidence="3" key="1">
    <citation type="journal article" date="2019" name="Int. J. Syst. Evol. Microbiol.">
        <title>The Global Catalogue of Microorganisms (GCM) 10K type strain sequencing project: providing services to taxonomists for standard genome sequencing and annotation.</title>
        <authorList>
            <consortium name="The Broad Institute Genomics Platform"/>
            <consortium name="The Broad Institute Genome Sequencing Center for Infectious Disease"/>
            <person name="Wu L."/>
            <person name="Ma J."/>
        </authorList>
    </citation>
    <scope>NUCLEOTIDE SEQUENCE [LARGE SCALE GENOMIC DNA]</scope>
    <source>
        <strain evidence="3">JCM 4395</strain>
    </source>
</reference>
<organism evidence="2 3">
    <name type="scientific">Streptomyces longisporus</name>
    <dbReference type="NCBI Taxonomy" id="1948"/>
    <lineage>
        <taxon>Bacteria</taxon>
        <taxon>Bacillati</taxon>
        <taxon>Actinomycetota</taxon>
        <taxon>Actinomycetes</taxon>
        <taxon>Kitasatosporales</taxon>
        <taxon>Streptomycetaceae</taxon>
        <taxon>Streptomyces</taxon>
    </lineage>
</organism>
<sequence>MLVVAAQCKAMEDLLELESAANSLVAVLADPEIGDCAPGLPDGRSLLLGRVDADEIWTAVRSAIEHAAANGAALIMAFLGHGLVSGEHATLHLMGWQSTEGVAVSAVNIKDLLGKAANQLGVRGVIAIIDTCNAAAAHPSIEELTTGARSGRTRIDLLMASAVQQSAYDLDFSKGLAKLLRGGVPAGGERLGVGVLTEGLRAEAATRRVIASSYDGDSSPPELWLARNRQAGGCATSAVGQRGTDELATGLLGLFPDREFPRIWTAAALHNLQREIGGLPATPAQVRVARSLDSLLLARQTVTFLHSFMPAGLNTPALRRAMATVGARSRRPLDGARDAVESIALNHPVEDGSCRSALARFVVALAEDTGCDLEATELRSWALGIDALIPYNDAVLRARETSRERRLRLVVRLDSPAGDWPESLTAWLLLDGAIHDHAVFTQCAASQAGAEAKLIEAVEWAEAMAEELDLRLQRIEVAVPSRIMLQWAPEAAINGTRLGVQYDVRTRWSIRLDPPAGMRWINKHAQARLSVIAAHDSGSSPITWLADHEVRPYERLRDELQNGRLVKPIGLLDCPRGDPELLDLLLSYAPILLWPDATDWSAEHCAQVVKRWNDLPAGFLAAYRARWAGNHSDPMADVRAIWDDDEWLAFCTGVKRHSHASPRRNR</sequence>